<keyword evidence="4" id="KW-1185">Reference proteome</keyword>
<dbReference type="InterPro" id="IPR017927">
    <property type="entry name" value="FAD-bd_FR_type"/>
</dbReference>
<reference evidence="3 4" key="1">
    <citation type="submission" date="2020-07" db="EMBL/GenBank/DDBJ databases">
        <authorList>
            <person name="Feng X."/>
        </authorList>
    </citation>
    <scope>NUCLEOTIDE SEQUENCE [LARGE SCALE GENOMIC DNA]</scope>
    <source>
        <strain evidence="3 4">JCM23202</strain>
    </source>
</reference>
<dbReference type="InterPro" id="IPR039261">
    <property type="entry name" value="FNR_nucleotide-bd"/>
</dbReference>
<dbReference type="Gene3D" id="3.40.50.80">
    <property type="entry name" value="Nucleotide-binding domain of ferredoxin-NADP reductase (FNR) module"/>
    <property type="match status" value="1"/>
</dbReference>
<dbReference type="Pfam" id="PF04954">
    <property type="entry name" value="SIP"/>
    <property type="match status" value="1"/>
</dbReference>
<dbReference type="InterPro" id="IPR039374">
    <property type="entry name" value="SIP_fam"/>
</dbReference>
<dbReference type="Gene3D" id="2.40.30.10">
    <property type="entry name" value="Translation factors"/>
    <property type="match status" value="2"/>
</dbReference>
<comment type="caution">
    <text evidence="3">The sequence shown here is derived from an EMBL/GenBank/DDBJ whole genome shotgun (WGS) entry which is preliminary data.</text>
</comment>
<feature type="domain" description="FAD-binding FR-type" evidence="2">
    <location>
        <begin position="14"/>
        <end position="118"/>
    </location>
</feature>
<sequence length="241" mass="27035">MGQDKEITKVSYELKKRSVAVKEIQKIGANTLGIRFGGESLAGFRTASFDDHIKLFLETTEGERLGRHYTVRDYDPENKELTIEFGTHSTGPAARWASNAVPGDVAEIGGPKGSRIIPTNYDWHLLIGDNSSLPAIHRRVEELPSWTKAIVLVTLPDPADRRNIKSDADVSFHWIQSEDILLHKLKHLPLPAGEGVAWCAGEQDTITQVESILLKHFSMPKENVFVKPYWKRDKVKESLQA</sequence>
<comment type="similarity">
    <text evidence="1">Belongs to the SIP oxidoreductase family.</text>
</comment>
<gene>
    <name evidence="3" type="ORF">H5P27_17550</name>
</gene>
<evidence type="ECO:0000313" key="4">
    <source>
        <dbReference type="Proteomes" id="UP000526501"/>
    </source>
</evidence>
<evidence type="ECO:0000256" key="1">
    <source>
        <dbReference type="ARBA" id="ARBA00035644"/>
    </source>
</evidence>
<dbReference type="GO" id="GO:0016491">
    <property type="term" value="F:oxidoreductase activity"/>
    <property type="evidence" value="ECO:0007669"/>
    <property type="project" value="InterPro"/>
</dbReference>
<dbReference type="AlphaFoldDB" id="A0A7X1EA39"/>
<dbReference type="InterPro" id="IPR017938">
    <property type="entry name" value="Riboflavin_synthase-like_b-brl"/>
</dbReference>
<dbReference type="EMBL" id="JACHVC010000013">
    <property type="protein sequence ID" value="MBC2607863.1"/>
    <property type="molecule type" value="Genomic_DNA"/>
</dbReference>
<dbReference type="PROSITE" id="PS51384">
    <property type="entry name" value="FAD_FR"/>
    <property type="match status" value="1"/>
</dbReference>
<evidence type="ECO:0000259" key="2">
    <source>
        <dbReference type="PROSITE" id="PS51384"/>
    </source>
</evidence>
<proteinExistence type="inferred from homology"/>
<name>A0A7X1EA39_9BACT</name>
<dbReference type="Proteomes" id="UP000526501">
    <property type="component" value="Unassembled WGS sequence"/>
</dbReference>
<dbReference type="PANTHER" id="PTHR30157">
    <property type="entry name" value="FERRIC REDUCTASE, NADPH-DEPENDENT"/>
    <property type="match status" value="1"/>
</dbReference>
<evidence type="ECO:0000313" key="3">
    <source>
        <dbReference type="EMBL" id="MBC2607863.1"/>
    </source>
</evidence>
<accession>A0A7X1EA39</accession>
<dbReference type="PANTHER" id="PTHR30157:SF0">
    <property type="entry name" value="NADPH-DEPENDENT FERRIC-CHELATE REDUCTASE"/>
    <property type="match status" value="1"/>
</dbReference>
<dbReference type="RefSeq" id="WP_185661727.1">
    <property type="nucleotide sequence ID" value="NZ_CAWPOO010000013.1"/>
</dbReference>
<protein>
    <submittedName>
        <fullName evidence="3">Siderophore-interacting protein</fullName>
    </submittedName>
</protein>
<dbReference type="CDD" id="cd06193">
    <property type="entry name" value="siderophore_interacting"/>
    <property type="match status" value="1"/>
</dbReference>
<dbReference type="InterPro" id="IPR013113">
    <property type="entry name" value="SIP_FAD-bd"/>
</dbReference>
<dbReference type="Pfam" id="PF08021">
    <property type="entry name" value="FAD_binding_9"/>
    <property type="match status" value="1"/>
</dbReference>
<dbReference type="SUPFAM" id="SSF63380">
    <property type="entry name" value="Riboflavin synthase domain-like"/>
    <property type="match status" value="1"/>
</dbReference>
<organism evidence="3 4">
    <name type="scientific">Pelagicoccus albus</name>
    <dbReference type="NCBI Taxonomy" id="415222"/>
    <lineage>
        <taxon>Bacteria</taxon>
        <taxon>Pseudomonadati</taxon>
        <taxon>Verrucomicrobiota</taxon>
        <taxon>Opitutia</taxon>
        <taxon>Puniceicoccales</taxon>
        <taxon>Pelagicoccaceae</taxon>
        <taxon>Pelagicoccus</taxon>
    </lineage>
</organism>
<dbReference type="InterPro" id="IPR007037">
    <property type="entry name" value="SIP_rossman_dom"/>
</dbReference>